<dbReference type="RefSeq" id="WP_013865033.1">
    <property type="nucleotide sequence ID" value="NC_015635.1"/>
</dbReference>
<dbReference type="KEGG" id="mph:MLP_41820"/>
<evidence type="ECO:0000259" key="2">
    <source>
        <dbReference type="Pfam" id="PF10708"/>
    </source>
</evidence>
<dbReference type="Pfam" id="PF10708">
    <property type="entry name" value="DUF2510"/>
    <property type="match status" value="1"/>
</dbReference>
<dbReference type="AlphaFoldDB" id="F5XRY3"/>
<evidence type="ECO:0000313" key="4">
    <source>
        <dbReference type="Proteomes" id="UP000007947"/>
    </source>
</evidence>
<keyword evidence="1" id="KW-0472">Membrane</keyword>
<gene>
    <name evidence="3" type="ordered locus">MLP_41820</name>
</gene>
<feature type="transmembrane region" description="Helical" evidence="1">
    <location>
        <begin position="61"/>
        <end position="83"/>
    </location>
</feature>
<evidence type="ECO:0000256" key="1">
    <source>
        <dbReference type="SAM" id="Phobius"/>
    </source>
</evidence>
<protein>
    <recommendedName>
        <fullName evidence="2">DUF2510 domain-containing protein</fullName>
    </recommendedName>
</protein>
<feature type="domain" description="DUF2510" evidence="2">
    <location>
        <begin position="7"/>
        <end position="42"/>
    </location>
</feature>
<reference evidence="3 4" key="1">
    <citation type="submission" date="2011-05" db="EMBL/GenBank/DDBJ databases">
        <title>Whole genome sequence of Microlunatus phosphovorus NM-1.</title>
        <authorList>
            <person name="Hosoyama A."/>
            <person name="Sasaki K."/>
            <person name="Harada T."/>
            <person name="Igarashi R."/>
            <person name="Kawakoshi A."/>
            <person name="Sasagawa M."/>
            <person name="Fukada J."/>
            <person name="Nakamura S."/>
            <person name="Katano Y."/>
            <person name="Hanada S."/>
            <person name="Kamagata Y."/>
            <person name="Nakamura N."/>
            <person name="Yamazaki S."/>
            <person name="Fujita N."/>
        </authorList>
    </citation>
    <scope>NUCLEOTIDE SEQUENCE [LARGE SCALE GENOMIC DNA]</scope>
    <source>
        <strain evidence="4">ATCC 700054 / DSM 10555 / JCM 9379 / NBRC 101784 / NCIMB 13414 / VKM Ac-1990 / NM-1</strain>
    </source>
</reference>
<dbReference type="OrthoDB" id="3733809at2"/>
<proteinExistence type="predicted"/>
<dbReference type="Proteomes" id="UP000007947">
    <property type="component" value="Chromosome"/>
</dbReference>
<keyword evidence="1" id="KW-0812">Transmembrane</keyword>
<dbReference type="InterPro" id="IPR018929">
    <property type="entry name" value="DUF2510"/>
</dbReference>
<accession>F5XRY3</accession>
<organism evidence="3 4">
    <name type="scientific">Microlunatus phosphovorus (strain ATCC 700054 / DSM 10555 / JCM 9379 / NBRC 101784 / NCIMB 13414 / VKM Ac-1990 / NM-1)</name>
    <dbReference type="NCBI Taxonomy" id="1032480"/>
    <lineage>
        <taxon>Bacteria</taxon>
        <taxon>Bacillati</taxon>
        <taxon>Actinomycetota</taxon>
        <taxon>Actinomycetes</taxon>
        <taxon>Propionibacteriales</taxon>
        <taxon>Propionibacteriaceae</taxon>
        <taxon>Microlunatus</taxon>
    </lineage>
</organism>
<sequence>MTTTPRPGWYPDPAEDAERGGFRWWDGSGWTDHVADHGYAPAPDIADITAPRRPRSRMIQVVSWTVIVALVVTTAAGALVLLWTGPEASGGHQPVEVTAPIGGQLDERARRASIGPVTMDLPGAPYKVAGAHSVPGILDTAFVAEATTHSRTSSQEPSWGAVVCLASVHERLTADFDLDADSVDTVRRLAEKMYGTGPTRIRHLKAFDHAVDGHGGMRVTAQIHYKIAGLPNHYDEVTAQVVRLDDGSVIAAFSSIPNDASEEIRELAAQSLASLRIN</sequence>
<keyword evidence="1" id="KW-1133">Transmembrane helix</keyword>
<name>F5XRY3_MICPN</name>
<dbReference type="EMBL" id="AP012204">
    <property type="protein sequence ID" value="BAK37196.1"/>
    <property type="molecule type" value="Genomic_DNA"/>
</dbReference>
<dbReference type="HOGENOM" id="CLU_084451_0_0_11"/>
<keyword evidence="4" id="KW-1185">Reference proteome</keyword>
<evidence type="ECO:0000313" key="3">
    <source>
        <dbReference type="EMBL" id="BAK37196.1"/>
    </source>
</evidence>